<dbReference type="GO" id="GO:0044689">
    <property type="term" value="F:7,8-didemethyl-8-hydroxy-5-deazariboflavin synthase activity"/>
    <property type="evidence" value="ECO:0007669"/>
    <property type="project" value="TreeGrafter"/>
</dbReference>
<dbReference type="RefSeq" id="WP_129209302.1">
    <property type="nucleotide sequence ID" value="NZ_BMGU01000005.1"/>
</dbReference>
<keyword evidence="2" id="KW-0479">Metal-binding</keyword>
<evidence type="ECO:0000256" key="1">
    <source>
        <dbReference type="ARBA" id="ARBA00001966"/>
    </source>
</evidence>
<dbReference type="InterPro" id="IPR058240">
    <property type="entry name" value="rSAM_sf"/>
</dbReference>
<dbReference type="EMBL" id="SDMK01000003">
    <property type="protein sequence ID" value="RXS94565.1"/>
    <property type="molecule type" value="Genomic_DNA"/>
</dbReference>
<dbReference type="InterPro" id="IPR045567">
    <property type="entry name" value="CofH/MnqC-like_C"/>
</dbReference>
<keyword evidence="2" id="KW-0004">4Fe-4S</keyword>
<keyword evidence="5" id="KW-1185">Reference proteome</keyword>
<organism evidence="4 5">
    <name type="scientific">Silvibacterium dinghuense</name>
    <dbReference type="NCBI Taxonomy" id="1560006"/>
    <lineage>
        <taxon>Bacteria</taxon>
        <taxon>Pseudomonadati</taxon>
        <taxon>Acidobacteriota</taxon>
        <taxon>Terriglobia</taxon>
        <taxon>Terriglobales</taxon>
        <taxon>Acidobacteriaceae</taxon>
        <taxon>Silvibacterium</taxon>
    </lineage>
</organism>
<keyword evidence="2" id="KW-0411">Iron-sulfur</keyword>
<accession>A0A4Q1SC16</accession>
<dbReference type="SUPFAM" id="SSF102114">
    <property type="entry name" value="Radical SAM enzymes"/>
    <property type="match status" value="1"/>
</dbReference>
<dbReference type="OrthoDB" id="9802027at2"/>
<dbReference type="Gene3D" id="3.20.20.70">
    <property type="entry name" value="Aldolase class I"/>
    <property type="match status" value="1"/>
</dbReference>
<protein>
    <recommendedName>
        <fullName evidence="3">CofH/MqnC-like C-terminal domain-containing protein</fullName>
    </recommendedName>
</protein>
<sequence>MALTRNQAADLFRSGDLLGLGMEADALRAQLHPDNIVTYSLDRAVTLDAPDAAALEPQLSRAVFSGAGAVRLLFPESNPPAIDALEHLLPALRQAHPSLAFTLPASGLAAIARAAGISLDEALNRLHRADLDSLCSVGLDPHALATPETFTASLEAHRAAHRLGLRTTAAFIFGRGDTFAWLDQLEQLRALQEETGGLTAVLPLSAHHGRVADDPTAVAYLKVVSVARLLLDTVDTIQGTFAAQGLKVLQMALRCGANDAGSIHPEEATAAATREQELRRILRDAGFTPIQRDALYRASLLH</sequence>
<comment type="cofactor">
    <cofactor evidence="1">
        <name>[4Fe-4S] cluster</name>
        <dbReference type="ChEBI" id="CHEBI:49883"/>
    </cofactor>
</comment>
<feature type="domain" description="CofH/MqnC-like C-terminal" evidence="3">
    <location>
        <begin position="211"/>
        <end position="297"/>
    </location>
</feature>
<evidence type="ECO:0000256" key="2">
    <source>
        <dbReference type="ARBA" id="ARBA00022485"/>
    </source>
</evidence>
<gene>
    <name evidence="4" type="ORF">ESZ00_16010</name>
</gene>
<evidence type="ECO:0000313" key="5">
    <source>
        <dbReference type="Proteomes" id="UP000290253"/>
    </source>
</evidence>
<dbReference type="InterPro" id="IPR034405">
    <property type="entry name" value="F420"/>
</dbReference>
<dbReference type="Pfam" id="PF19288">
    <property type="entry name" value="CofH_C"/>
    <property type="match status" value="1"/>
</dbReference>
<dbReference type="PANTHER" id="PTHR43076">
    <property type="entry name" value="FO SYNTHASE (COFH)"/>
    <property type="match status" value="1"/>
</dbReference>
<dbReference type="GO" id="GO:0051539">
    <property type="term" value="F:4 iron, 4 sulfur cluster binding"/>
    <property type="evidence" value="ECO:0007669"/>
    <property type="project" value="UniProtKB-KW"/>
</dbReference>
<evidence type="ECO:0000313" key="4">
    <source>
        <dbReference type="EMBL" id="RXS94565.1"/>
    </source>
</evidence>
<comment type="caution">
    <text evidence="4">The sequence shown here is derived from an EMBL/GenBank/DDBJ whole genome shotgun (WGS) entry which is preliminary data.</text>
</comment>
<dbReference type="PANTHER" id="PTHR43076:SF1">
    <property type="entry name" value="LIPOYL SYNTHASE 2"/>
    <property type="match status" value="1"/>
</dbReference>
<dbReference type="Proteomes" id="UP000290253">
    <property type="component" value="Unassembled WGS sequence"/>
</dbReference>
<dbReference type="InterPro" id="IPR013785">
    <property type="entry name" value="Aldolase_TIM"/>
</dbReference>
<evidence type="ECO:0000259" key="3">
    <source>
        <dbReference type="Pfam" id="PF19288"/>
    </source>
</evidence>
<name>A0A4Q1SC16_9BACT</name>
<proteinExistence type="predicted"/>
<dbReference type="AlphaFoldDB" id="A0A4Q1SC16"/>
<keyword evidence="2" id="KW-0408">Iron</keyword>
<reference evidence="4 5" key="1">
    <citation type="journal article" date="2016" name="Int. J. Syst. Evol. Microbiol.">
        <title>Acidipila dinghuensis sp. nov., an acidobacterium isolated from forest soil.</title>
        <authorList>
            <person name="Jiang Y.W."/>
            <person name="Wang J."/>
            <person name="Chen M.H."/>
            <person name="Lv Y.Y."/>
            <person name="Qiu L.H."/>
        </authorList>
    </citation>
    <scope>NUCLEOTIDE SEQUENCE [LARGE SCALE GENOMIC DNA]</scope>
    <source>
        <strain evidence="4 5">DHOF10</strain>
    </source>
</reference>